<dbReference type="EMBL" id="PCXP01000028">
    <property type="protein sequence ID" value="PIR41694.1"/>
    <property type="molecule type" value="Genomic_DNA"/>
</dbReference>
<gene>
    <name evidence="1" type="ORF">COV30_02355</name>
</gene>
<comment type="caution">
    <text evidence="1">The sequence shown here is derived from an EMBL/GenBank/DDBJ whole genome shotgun (WGS) entry which is preliminary data.</text>
</comment>
<evidence type="ECO:0000313" key="1">
    <source>
        <dbReference type="EMBL" id="PIR41694.1"/>
    </source>
</evidence>
<evidence type="ECO:0000313" key="2">
    <source>
        <dbReference type="Proteomes" id="UP000230208"/>
    </source>
</evidence>
<proteinExistence type="predicted"/>
<sequence>MKNTNSTALKIPGWYIEFQTALLRQAPRPEEIDQGTAEGWVNNQKSLKNNLAGCLMPFPVTILPQFNFLLKFVSRVLVPATTSKFVAKDKFVVNIKRNAPMKINYLSDNFTTWFLDGDGKTEDPITEQIILYHMLRYSSIHYTIITKLGGAEKAETTLFEMFSLMEQQRCGKDGTLLNNGLANLFYIKDSAGVLRAVSVHWRKDGWNVHAYSVENLSRWDDGTLVFSLCPTL</sequence>
<dbReference type="AlphaFoldDB" id="A0A2H0R6N4"/>
<organism evidence="1 2">
    <name type="scientific">Candidatus Yanofskybacteria bacterium CG10_big_fil_rev_8_21_14_0_10_37_15</name>
    <dbReference type="NCBI Taxonomy" id="1975097"/>
    <lineage>
        <taxon>Bacteria</taxon>
        <taxon>Candidatus Yanofskyibacteriota</taxon>
    </lineage>
</organism>
<name>A0A2H0R6N4_9BACT</name>
<protein>
    <submittedName>
        <fullName evidence="1">Uncharacterized protein</fullName>
    </submittedName>
</protein>
<reference evidence="1 2" key="1">
    <citation type="submission" date="2017-09" db="EMBL/GenBank/DDBJ databases">
        <title>Depth-based differentiation of microbial function through sediment-hosted aquifers and enrichment of novel symbionts in the deep terrestrial subsurface.</title>
        <authorList>
            <person name="Probst A.J."/>
            <person name="Ladd B."/>
            <person name="Jarett J.K."/>
            <person name="Geller-Mcgrath D.E."/>
            <person name="Sieber C.M."/>
            <person name="Emerson J.B."/>
            <person name="Anantharaman K."/>
            <person name="Thomas B.C."/>
            <person name="Malmstrom R."/>
            <person name="Stieglmeier M."/>
            <person name="Klingl A."/>
            <person name="Woyke T."/>
            <person name="Ryan C.M."/>
            <person name="Banfield J.F."/>
        </authorList>
    </citation>
    <scope>NUCLEOTIDE SEQUENCE [LARGE SCALE GENOMIC DNA]</scope>
    <source>
        <strain evidence="1">CG10_big_fil_rev_8_21_14_0_10_37_15</strain>
    </source>
</reference>
<accession>A0A2H0R6N4</accession>
<dbReference type="Proteomes" id="UP000230208">
    <property type="component" value="Unassembled WGS sequence"/>
</dbReference>